<dbReference type="InterPro" id="IPR006633">
    <property type="entry name" value="Carb-bd_sugar_hydrolysis-dom"/>
</dbReference>
<feature type="domain" description="Fibronectin type-III" evidence="4">
    <location>
        <begin position="5064"/>
        <end position="5163"/>
    </location>
</feature>
<keyword evidence="6" id="KW-1185">Reference proteome</keyword>
<keyword evidence="1" id="KW-0677">Repeat</keyword>
<protein>
    <submittedName>
        <fullName evidence="5">Right-handed parallel beta-helix repeat-containing protein</fullName>
    </submittedName>
</protein>
<dbReference type="InterPro" id="IPR036116">
    <property type="entry name" value="FN3_sf"/>
</dbReference>
<feature type="domain" description="Fibronectin type-III" evidence="4">
    <location>
        <begin position="5354"/>
        <end position="5454"/>
    </location>
</feature>
<dbReference type="Gene3D" id="2.60.40.10">
    <property type="entry name" value="Immunoglobulins"/>
    <property type="match status" value="17"/>
</dbReference>
<dbReference type="RefSeq" id="WP_207380752.1">
    <property type="nucleotide sequence ID" value="NZ_CP071502.1"/>
</dbReference>
<accession>A0ABX7R236</accession>
<dbReference type="EMBL" id="CP071502">
    <property type="protein sequence ID" value="QSX37549.1"/>
    <property type="molecule type" value="Genomic_DNA"/>
</dbReference>
<dbReference type="Pfam" id="PF13229">
    <property type="entry name" value="Beta_helix"/>
    <property type="match status" value="7"/>
</dbReference>
<dbReference type="PANTHER" id="PTHR22990:SF15">
    <property type="entry name" value="F-BOX ONLY PROTEIN 10"/>
    <property type="match status" value="1"/>
</dbReference>
<evidence type="ECO:0000256" key="1">
    <source>
        <dbReference type="ARBA" id="ARBA00022737"/>
    </source>
</evidence>
<evidence type="ECO:0000256" key="3">
    <source>
        <dbReference type="SAM" id="SignalP"/>
    </source>
</evidence>
<dbReference type="SMART" id="SM00722">
    <property type="entry name" value="CASH"/>
    <property type="match status" value="5"/>
</dbReference>
<feature type="domain" description="Fibronectin type-III" evidence="4">
    <location>
        <begin position="3379"/>
        <end position="3481"/>
    </location>
</feature>
<gene>
    <name evidence="5" type="ORF">JYB85_01485</name>
</gene>
<name>A0ABX7R236_9GAMM</name>
<evidence type="ECO:0000313" key="5">
    <source>
        <dbReference type="EMBL" id="QSX37549.1"/>
    </source>
</evidence>
<dbReference type="InterPro" id="IPR011050">
    <property type="entry name" value="Pectin_lyase_fold/virulence"/>
</dbReference>
<feature type="region of interest" description="Disordered" evidence="2">
    <location>
        <begin position="6779"/>
        <end position="6824"/>
    </location>
</feature>
<feature type="domain" description="Fibronectin type-III" evidence="4">
    <location>
        <begin position="4872"/>
        <end position="4974"/>
    </location>
</feature>
<reference evidence="5 6" key="1">
    <citation type="submission" date="2021-03" db="EMBL/GenBank/DDBJ databases">
        <title>Novel species identification of genus Shewanella.</title>
        <authorList>
            <person name="Liu G."/>
            <person name="Zhang Q."/>
        </authorList>
    </citation>
    <scope>NUCLEOTIDE SEQUENCE [LARGE SCALE GENOMIC DNA]</scope>
    <source>
        <strain evidence="5 6">FJAT-52962</strain>
    </source>
</reference>
<proteinExistence type="predicted"/>
<dbReference type="SMART" id="SM00710">
    <property type="entry name" value="PbH1"/>
    <property type="match status" value="34"/>
</dbReference>
<feature type="signal peptide" evidence="3">
    <location>
        <begin position="1"/>
        <end position="20"/>
    </location>
</feature>
<dbReference type="CDD" id="cd00063">
    <property type="entry name" value="FN3"/>
    <property type="match status" value="6"/>
</dbReference>
<evidence type="ECO:0000256" key="2">
    <source>
        <dbReference type="SAM" id="MobiDB-lite"/>
    </source>
</evidence>
<evidence type="ECO:0000313" key="6">
    <source>
        <dbReference type="Proteomes" id="UP000663207"/>
    </source>
</evidence>
<keyword evidence="3" id="KW-0732">Signal</keyword>
<feature type="compositionally biased region" description="Gly residues" evidence="2">
    <location>
        <begin position="6779"/>
        <end position="6793"/>
    </location>
</feature>
<organism evidence="5 6">
    <name type="scientific">Shewanella sedimentimangrovi</name>
    <dbReference type="NCBI Taxonomy" id="2814293"/>
    <lineage>
        <taxon>Bacteria</taxon>
        <taxon>Pseudomonadati</taxon>
        <taxon>Pseudomonadota</taxon>
        <taxon>Gammaproteobacteria</taxon>
        <taxon>Alteromonadales</taxon>
        <taxon>Shewanellaceae</taxon>
        <taxon>Shewanella</taxon>
    </lineage>
</organism>
<dbReference type="PROSITE" id="PS50853">
    <property type="entry name" value="FN3"/>
    <property type="match status" value="4"/>
</dbReference>
<dbReference type="SMART" id="SM00060">
    <property type="entry name" value="FN3"/>
    <property type="match status" value="10"/>
</dbReference>
<dbReference type="InterPro" id="IPR051550">
    <property type="entry name" value="SCF-Subunits/Alg-Epimerases"/>
</dbReference>
<feature type="chain" id="PRO_5045187150" evidence="3">
    <location>
        <begin position="21"/>
        <end position="6824"/>
    </location>
</feature>
<dbReference type="SUPFAM" id="SSF49265">
    <property type="entry name" value="Fibronectin type III"/>
    <property type="match status" value="7"/>
</dbReference>
<dbReference type="InterPro" id="IPR003961">
    <property type="entry name" value="FN3_dom"/>
</dbReference>
<dbReference type="InterPro" id="IPR039448">
    <property type="entry name" value="Beta_helix"/>
</dbReference>
<dbReference type="InterPro" id="IPR006626">
    <property type="entry name" value="PbH1"/>
</dbReference>
<dbReference type="InterPro" id="IPR012334">
    <property type="entry name" value="Pectin_lyas_fold"/>
</dbReference>
<dbReference type="Gene3D" id="2.160.20.10">
    <property type="entry name" value="Single-stranded right-handed beta-helix, Pectin lyase-like"/>
    <property type="match status" value="6"/>
</dbReference>
<evidence type="ECO:0000259" key="4">
    <source>
        <dbReference type="PROSITE" id="PS50853"/>
    </source>
</evidence>
<sequence length="6824" mass="730477">MKHFRYVFACLFLSAFYSKADSIESHSGTISSRTTWSADSVHIIQGNVEVATGVELVIEAGAVVKFHSGTRLYVNGALNAVGEAGRRIYFTSYRDDSVGGDSNGDGYSQGAAGDWQGIYFSDTVADSLTRLSFVEQRFAGGNNISALQLYGASIHISDSIIRDSGYRGVEFTNANAVLERNQIITTGDAGIWVGYSSNPLLKDNLISGAKTQGIRVEASNAAPELVGNRVEHSGDWGVYFRYAVSGPVLKGNTLVDNRRPLAVPASMMPAVSDGNVLLPNENNSILLLGQGLSRDMSLEILQGDEQRLNTYVIAGALTVNNGRVLTVQPGVVVKFLPSAELSVSGALDSQGTAEAPIVYTSYADDSVGGDSNLNGYDSSPASGDWRGIRWNDAATDNQSHLSHMQVRYAGQDSRAALEFSQSHQTLSDVEISNSGDRGLYSYYSNLLLNRVALIANQRQGLSSFYGNISGQDVTAYLNAEQGLYANRGSVVLDGGEIFANGGYGAYGENSTSIALNDFWWGAADGPGGEGSGSGDEINAVVSAGSPRQDGTEFAYLNAGGGDAVGRLAQISVVRGTASSEWGSGPREQILFDLDKVELRLQGLDVSKNYSLHVTNLNKDAVGSGCTDCLNRQHLEDGNGQVLQPTKTSPIRPSTFQYNLPATAITAGEARLQFVRDGGYRAAVAEILLVEQQNRGDTVQNVSITSPAAEAFLGQTSITVKGVASDTDTAASMVEVGTRKSGSQHFDWAPVSYWLNGGAWEYVWRLPADGLYEVQARVINPEQTSYSNVIAVTVDQTKPSAVAFVSGADVANDDGSAIAVHWGASASSDVAFYDLERRTTDGGFESVAEIASTQYEFVDSGVTANKAYVYRVFARDKANNRSVGVSSDEVFAKDNRGDSQAPEDATDLRWVRGDEEVYLSWQQSADSDRDLVGYLLDVSADDGVSWGAVAPVFGDGGTLSLGKYNADYLVDGLNNGQAYRFRLRALDGAGNISQGIVSGAVIPEANAVTRVSGTLSEDTHWRTGVYYITGDITVPAGVTLTIHPGVVVKLGAGRKVTVSGRLDSLGTEAEPVHITAFTDDSVGGDSNGDGSATVGAAGYWGYLDANYKGSINLVHTQVRYGGSYGILVSPAGWLALDNAEVAYHQGHGIYLSSGSLQSTNSTIHDNGGAGIYAYGSSYTPSLNLLDSRVSHNGEHGLHVVYSSYSVDLQGNTFENNGKYGVFSDSVPRGFVFLGNRVLSNGAAIRLPFSALPGIDDGNEFSANQRQEIELVGTELQHNVRTDGQLTYRLVSGTAQVMAGSLLNIGSGSVWKFHPGTRLYVNGALNAVGEAGRRIYFTSYRDDSVGGDSNGDGYSQGAAGDWQGIYFSDTVADSLTRLSFVEQRFAGGNNISALQLYGASIHISDSIIRDSGYRGVEFTNANAVLERNQIITTGDAGIWVGYSSNPLLKDNLISGAKTQGIRVEASNAAPELVGNRVEHSGDWGVYFRYAVSGPVLKGNTLVDNRRPLAVPASMMPAVSDGNVLLPNENNSILLLGQGLSRDMSLEILQGDEQRLNTYVIAGALTVNNGRVLTVQPGVVVKFLPSAELSVSGALDSQGTAEAPIVYTSYADDSVGGDSNLNGYDSSPASGDWRGIRWNDAATDNQSHLSHMQVRYAGQDSRAALEFSQSHQTLSDVEISNSGDRGLYSYYSNLLLNRVALIANQRQGLSSFYGNISGQDVTAYLNAEQGLYANRGSVVLDGGEIFANGGYGAYGENSTSIALNDFWWGAADGPGGEGSGSGDEINAVVSAGSPRQDGTEFAYLNAGGGDAVGRLAQISVVRGTASSEWGSGPREQILFDLDKVELRLQGLDVSKNYSLHVTNLNKDAVGSGCTDCLNRQHLEDGNGQVLQPTKTSPIRPSTFQYNLPATAITAGEARLQFVRDGGYRAAVAEILLVEQQNRGDTVQNVSITSPAAEAFLGQTSITVKGVASDTDTAASMVEVGTRKSGSQHFDWAPVSYWLNGGAWEYVWRLPADGLYEVQARVINPEQTSYSNVIAVTVDQTKPSAVAFVSGADVANDDGSAIAVHWGASASSDVAFYDLERRTTDGGFESVAEIASTQYEFVDSGVTANKAYVYRVFARDKANNRSVGVSSDEVFAKDNRGDSQAPEDATDLRWVRGDEEVYLSWQQSADSDRDLVGYLLDVSADDGVSWGAVAPVFGDGGTLSLGKYNADYLVDGLNNGQAYRFRLRALDGAGNISQGIVSGAVIPEANAVTRVSGTLSEDTHWRTGVYYITGDITVPAGVTLTIHPGVVVKLGAGRKVTVSGRLDSLGTEAEPVHITAFTDDSVGGDSNGDGSATVGAAGYWGYLDANYKGSINLVHTQVRYGGSYGILVSPAGWLALDNAEVAYHQGHGIYLSSGSLQSTNSTIHDNGGAGIYAYGSSYTPSLNLLDSRVSHNGEHGLHVVYSSYSVDLQGNTFENNGKYGVFSDSVPRGFVFLGNRVLSNGAAIRLPFSALPGIDDGNEFSANQRQEIELVGTELQHNVRTDGQLTYRLVSGTAQVMAGSLLNIGSGSVWKFHPGTRLYVNGALNAVGEAGRRIYFTSYRDDSVGGDSNGDGYSQGAAGDWQGIYFSDTVADSLTRLSFVEQRFAGGNNISALQLYGASIHISDSIIRDSGYRGVEFTNANAVLERNQIITTGDAGIWVGYSSNPLLKDNLISGAKTQGIRVEASNAAPELVGNRVEHSGDWGVYFRYAVSGPVLKGNTLVDNRRPLAVPASMMPAVSDGNVLLPNENNSILLLGQGLSRDMSLEILQGDEQRLNTYVIAGALTVNNGRVLTVQPGVVVKFLPSAELSVSGALDSQGTAEAPIVYTSYADDSVGGDSNLNGYDSSPASGDWRGIRWNDAATDNQSHLSHMQVRYAGQDSRAALEFSQSHQTLSDVEISNSGDRGLYSYYSNLLLNRVALIANQRQGLSSFYGNISGQDVTAYLNAEQGLYANRGSVVLDGGEIFANGGYGAYGENSTSIALNDFWWGAADGPGGEGAGSGDEINAVVSAGSPRQDGTEFAYLNAGGDNSAFYGLALPKVGGYASSSWGSKPYESVNVNADGADIDFEFTGLEPKTYYKLVATFYNHVEDATKQSVYVQDQEINNINLTKRKKVSVSSVISPNFITEGNFSGSIKKEKGVQTVVSELALIKLPQLLNEEQPFISIDSKNVGEIIGKSGVDLTGQFKSYSSQYVIAIGIAKENDEVTWYQVDRTENNLWLSHWNPQETGNYSVIAKIIDEETGIDYSELLNLSVDLSQPEAITDLRATYSESVISLNWSAINGNLADNISQIYRSQNGDAAQLVASIFNDVVAFSDVNIEYGNSYSYFIRVQAKNGNFSDSNIVGPILVGDVKDTTPPNDVISLRAQYSLDDNGVVTGFLSWKPQENELADINEYRIYASINGQNEYRKIASILGRQVNVTLDGLEPGNTYTYKVTSVDRNGNESVGSQSSISIESGKLKVIEVGGTIPGDWQIGAGLYHVTSDLIVPDRKALKISGNAIFKFAPAKSLRVDGELSVTGNTAGSVVFTSYKDDIGGDTNGDGISKPGLGDWSGIYASYADTFILRNVSMEYAGYNGYGLNISYSKSELHNVYLGQFKGQGIYVSGGSLILSESRISNCSDYAVKINYSSNFEISDSVLRDNGAGIYISSGSSTHKIVNNEITSNRGFGIYYQASDTLGTIVNNKIINNARTIRVPAYIFPDSSNILSPNEDQAIYLVGGNFNINAKLPVFEDKTGSMSAVYVVDGNLVLPETSKLIVQAGSIFKFSGNYAFNIKGIVEFNGNSMSPIVMTSNKDDSEGGDTNHDGANTGPQRGDWIGLIIESGAFSRQSKFESVKIAYAGSRDAALVFDGANASVEASNIEITDSSKDGVLLRNSASPSIVHSQISNSYNNGLVYTGNSAGELKFIRIFNNSGSGIDIRDSASPIVNNSRFFANQFAALNSSSSKSILADSNWWGDFDGSGPIADEQSTATGDRIIGNVNYSNYTTPISQELLYVNFDAQGSQIKGNLISPEILRGNLSNEWDLTGRHPGKTALMDPELIEIAFKGLEPSKRYRLGLTLFNGDSSNTLVGVSILGIGELGSRPAPKSVPSSIRFDLPSAAYSEGEFTLNINNLSADTSYRVAVSELTLMEVLDDTMPPVFERVDFDDRDGSRSLSKGDILRFTMSEEVVLLAGYELNPEQLFIFDDNKTFGADANVVFTADKRALNVTIGAGSNILDGDSVSIDGLADHAGFKVLGLQSIHLVDSIAPEFSGIEWLDLDNSGQLTEGDIYRISFSEPMNVNFLRNNSSDANANLKAAGGRKYGSSNRIAWNADWTVVDISITSGYSVQGDELVTPTSFIQDIAGNAIIGSITLLGKDTISPTITAISFNDTDGNGGLSIGDWYRFEFSEPVNRASLSSGTDEANRNLSPEGKLYGTINTIICNQEYDSCNVVITDGFSIEGHEQVIPSDHLTDRSGNKFGNTGVLTTVDSISPEIVKVSASQSSPVDSELPFQVRVVFDGAMNTLTAPDLVFETLGDVHPGVSNGHWITSFFPNDTFEFEPDLLTTELLYPVNISIDGAKDVAGNSMVRVDNAYQFSVRPHKPTLFNIKPYPQSNVVGIPLYLVEGDRQDNTSIYVNGQKVIEVGSGSWAYQLSLFEGMSTFKFSAVNINDVPSRDVMVNFTLDSIAPRINDVVPQNGTSLKTSPEAIFFNFTEEGSGVDLENSSIRLSRDSSVVAGVKSFNEGQIAFTPNEALSEGSYEIVATLADKLGHVSEPNHSYFTIDSTPPALPLVDPVPAVTNIKQLLLTGTKEIGSGIIINGHTISAPDSSQNWQAEWILSPGDNLLYVQALDAAGNVSGNVSLSVRFDDSAPGKVAPIVTSKSTGTGVLIDWSSYDEIANGADIDRYRVYLAPFAYSQSNDAQMIGIVKSPIKVFEKDGLERGKVYYVAVQAVDSAGNSDPVLQPIPVELADTKAPDEAINLAAGRISYDSIEISWLAPVTNAEDLGGFRLYFNEQTAIELPSTVKSYKFENLVKATDYRIRLTTIDVQGNESQGVSKRFATLLDNPTSIRAEGKNGKAQLEWQAALPQALVSGYRVYASEVPFNQITGLQPRVAVSGAVTSATVSGLKNGITYYVGVSVINASGAETPEVTPIAVKPVADTNGPEITQVSWGGGLLNKNEPSLISATGVINTTVADESGVALVEYWLDNQMLGRSSNASLAFPVMGVIEDISDGTHSLVVKAFDSLDNQSELQFAIKVLMAAPPAPVLTAPANHYKTNVTNHIVEVAGQKGTELQLVLNSSGGEWLTTDDAGKAKFTVALQEGENRLTAYARNRGGMSEASQEVLVTVDSSLPQTPVGFYAQSKESGFIGLGWSTSSAQDVIGYNVYRSSSSFSDIAQAQLINPQPIAGATYQDKPHSDGEYFYRVVAVNALGTEGTPSEMIRVISDATLPFATGIYYTPKGSYNEALGIIGAGMLEVRLVVSEPLLTRPFLSLTPEGVAPLTVNMFKVTDFEYQGEVEVPVNYVDAPLYALFSARDKVGNRGTDVKEGEMIRVDTQGPRAQQVKVTPSSPIKNEGEQSVTIDASFAFDEDVDAGSLLLSAVLNDGEPIAIDNVSQNTDGSWHAAFDIPSDWGQDRVENLVIKYQVKDSLGNERAAKLIDNIQVYQGELPPLDAPFGLVAKVQPEGRVALSWYQMTDAAGYRIYRRAVDEAQAVQLVELSNVDSYIDYPTADGEYYYSIASVRQHQGMTSVSALSDEVRVIADSEAPQAPTALTAELYPNGVGLRWQGDAQPGNSYRLYRAGSTEIQDISQLQPIIDNIISLEALDTLPDPTEAGYVVTAVDEAGNESDVSNTAYLNISLLPVNKIKLIKQDEQKPVLSWEHKGEGIQGFILSLKQGELELKLNEIPISDKTFTDTSYVNGHRDYRIIAVDNEGIESLPKEVHLPAIEVKAKEGTFIQKGIMNKLIFKVSNMDNIAINGARLKVDLAEKSHFSAPFTLQPGDAQDVEVIVGGYSQLSGMAQLNVAAQIKPTVSDEILVAKTVEMVVRESGYLLSLETDGFVRGGTGKLRFKLENTSDLEVELETASAAGAKDSRQIEFKVRDLDDNVISTARFRQELGDNVVTIPSGVTLARIAPGNVFVSDWTEIALPLATPELATLEISIGQFSYHLGREEQVLLSGSSTRKQVNTEATPYYGRVTEISPTISFGEQSVQIKGELLDSYTVTPVANAALNLILDINGFERILTLSSDESGAFSYDYLPQKGESGLYKVSAVYPGMSDRPEHGQFRIGGITANYNSYRLSLPKSAKFDVPETVTVLPGADYSQVRWELAEPAPAGISISLPATQDLTAGSVQQTPIGFMADTTASDSGRVVLHLKSASTGDKVLLTLTVDYRLSEAAPVLYYSPAQLETGMTLTGSANEVMTLENRGTLPMDNVSVRLLNLDNSLPPSWAKLSGNISWPSIAVGEQVQLSLQFSPENRANPGIYRFKLRVTAANHDTRDIPVIVAMVEDGIGAIQLKVSDIYTATLNENGELIRGLQGATLSLQNLDVPDIKYQATTDTLGEVYYPDLQAGNYRYRVSAAKHEDLVGEIRIMPGVVRNLDLFMKYALVTVEWVVNEITIEDRYEIVLKGTFETDVPAAVVIMEPFNIKLPSMKKGDVFNGELTLTNYGLVRAEDLRMYLPSSDDFFRYEFLSAVIPDALEAKQSIVVPYRIISLQAYDPSDNEDASGGGCSTYSQCATANYSFSCANGSSSSGGSSACWTSGSCPGGSGVGGGGGWHWGDSGGGGDGWGWGSSDSTNGGMGACREDGDPCNQQSNGGGGDI</sequence>
<dbReference type="PANTHER" id="PTHR22990">
    <property type="entry name" value="F-BOX ONLY PROTEIN"/>
    <property type="match status" value="1"/>
</dbReference>
<dbReference type="SUPFAM" id="SSF51126">
    <property type="entry name" value="Pectin lyase-like"/>
    <property type="match status" value="9"/>
</dbReference>
<dbReference type="InterPro" id="IPR013783">
    <property type="entry name" value="Ig-like_fold"/>
</dbReference>
<dbReference type="Pfam" id="PF00041">
    <property type="entry name" value="fn3"/>
    <property type="match status" value="1"/>
</dbReference>
<dbReference type="Proteomes" id="UP000663207">
    <property type="component" value="Chromosome"/>
</dbReference>